<dbReference type="InterPro" id="IPR019734">
    <property type="entry name" value="TPR_rpt"/>
</dbReference>
<proteinExistence type="predicted"/>
<dbReference type="Proteomes" id="UP001169027">
    <property type="component" value="Unassembled WGS sequence"/>
</dbReference>
<dbReference type="SMART" id="SM00028">
    <property type="entry name" value="TPR"/>
    <property type="match status" value="4"/>
</dbReference>
<protein>
    <recommendedName>
        <fullName evidence="3">Tetratricopeptide repeat protein</fullName>
    </recommendedName>
</protein>
<dbReference type="SUPFAM" id="SSF48452">
    <property type="entry name" value="TPR-like"/>
    <property type="match status" value="1"/>
</dbReference>
<reference evidence="1" key="1">
    <citation type="submission" date="2023-06" db="EMBL/GenBank/DDBJ databases">
        <authorList>
            <person name="Jiang Y."/>
            <person name="Liu Q."/>
        </authorList>
    </citation>
    <scope>NUCLEOTIDE SEQUENCE</scope>
    <source>
        <strain evidence="1">CGMCC 1.12090</strain>
    </source>
</reference>
<dbReference type="Gene3D" id="1.25.40.10">
    <property type="entry name" value="Tetratricopeptide repeat domain"/>
    <property type="match status" value="2"/>
</dbReference>
<evidence type="ECO:0000313" key="1">
    <source>
        <dbReference type="EMBL" id="MDO1537195.1"/>
    </source>
</evidence>
<keyword evidence="2" id="KW-1185">Reference proteome</keyword>
<organism evidence="1 2">
    <name type="scientific">Variovorax ginsengisoli</name>
    <dbReference type="NCBI Taxonomy" id="363844"/>
    <lineage>
        <taxon>Bacteria</taxon>
        <taxon>Pseudomonadati</taxon>
        <taxon>Pseudomonadota</taxon>
        <taxon>Betaproteobacteria</taxon>
        <taxon>Burkholderiales</taxon>
        <taxon>Comamonadaceae</taxon>
        <taxon>Variovorax</taxon>
    </lineage>
</organism>
<evidence type="ECO:0000313" key="2">
    <source>
        <dbReference type="Proteomes" id="UP001169027"/>
    </source>
</evidence>
<sequence>MTELNAPNSAVVQRLERLDGYLRADPGNNALLIDAFETALACGDWGRAGIYLAQGQALEAERLAWNLREADLWLAQQRYDEAVAVLEALGQTPHPPAGLREVLLHNLAFVDLRRGRFRECIARLAGSMELSSPPAPGGDEPPLTTTGALQQLWLRALHQEGELTRAIRWAQGAEREGRLDWRAAGVASLIAIDASEFGAAQRWCAVSLEGRAPREIPVESFVTQASLALAGQDAARATQFTEAALALSPGDGRAWSTRGFAALLAGELGPARAAFLRAVSAMPKHIGTWHGLGWAQILGGELPGARQSFETALALDRNFAESHGGLAVVLAMQEQRTDAEAHIALALKLDPQNVSGRYASALLEGGARSADDLQRLARRLLRGRAAPLGGDMGDIASLGVGNETPRE</sequence>
<dbReference type="InterPro" id="IPR011990">
    <property type="entry name" value="TPR-like_helical_dom_sf"/>
</dbReference>
<dbReference type="RefSeq" id="WP_301815484.1">
    <property type="nucleotide sequence ID" value="NZ_JAUJZH010000036.1"/>
</dbReference>
<dbReference type="EMBL" id="JAUKVY010000036">
    <property type="protein sequence ID" value="MDO1537195.1"/>
    <property type="molecule type" value="Genomic_DNA"/>
</dbReference>
<gene>
    <name evidence="1" type="ORF">Q2T77_33505</name>
</gene>
<evidence type="ECO:0008006" key="3">
    <source>
        <dbReference type="Google" id="ProtNLM"/>
    </source>
</evidence>
<comment type="caution">
    <text evidence="1">The sequence shown here is derived from an EMBL/GenBank/DDBJ whole genome shotgun (WGS) entry which is preliminary data.</text>
</comment>
<accession>A0ABT8SEM4</accession>
<name>A0ABT8SEM4_9BURK</name>